<evidence type="ECO:0000256" key="1">
    <source>
        <dbReference type="ARBA" id="ARBA00022741"/>
    </source>
</evidence>
<dbReference type="NCBIfam" id="NF002674">
    <property type="entry name" value="PRK02399.1-2"/>
    <property type="match status" value="1"/>
</dbReference>
<evidence type="ECO:0000313" key="5">
    <source>
        <dbReference type="EMBL" id="SFI32150.1"/>
    </source>
</evidence>
<feature type="region of interest" description="Disordered" evidence="3">
    <location>
        <begin position="237"/>
        <end position="276"/>
    </location>
</feature>
<dbReference type="PANTHER" id="PTHR31862:SF1">
    <property type="entry name" value="UPF0261 DOMAIN PROTEIN (AFU_ORTHOLOGUE AFUA_1G10120)"/>
    <property type="match status" value="1"/>
</dbReference>
<dbReference type="InterPro" id="IPR003593">
    <property type="entry name" value="AAA+_ATPase"/>
</dbReference>
<dbReference type="SUPFAM" id="SSF52540">
    <property type="entry name" value="P-loop containing nucleoside triphosphate hydrolases"/>
    <property type="match status" value="1"/>
</dbReference>
<dbReference type="Pfam" id="PF00005">
    <property type="entry name" value="ABC_tran"/>
    <property type="match status" value="1"/>
</dbReference>
<dbReference type="Gene3D" id="3.40.50.12030">
    <property type="entry name" value="Uncharacterised protein family UPF0261, NC domain"/>
    <property type="match status" value="1"/>
</dbReference>
<reference evidence="5 6" key="1">
    <citation type="submission" date="2016-10" db="EMBL/GenBank/DDBJ databases">
        <authorList>
            <person name="de Groot N.N."/>
        </authorList>
    </citation>
    <scope>NUCLEOTIDE SEQUENCE [LARGE SCALE GENOMIC DNA]</scope>
    <source>
        <strain evidence="5 6">DSM 19073</strain>
    </source>
</reference>
<dbReference type="CDD" id="cd03224">
    <property type="entry name" value="ABC_TM1139_LivF_branched"/>
    <property type="match status" value="1"/>
</dbReference>
<dbReference type="Gene3D" id="3.40.50.300">
    <property type="entry name" value="P-loop containing nucleotide triphosphate hydrolases"/>
    <property type="match status" value="1"/>
</dbReference>
<dbReference type="SMART" id="SM00382">
    <property type="entry name" value="AAA"/>
    <property type="match status" value="1"/>
</dbReference>
<evidence type="ECO:0000256" key="3">
    <source>
        <dbReference type="SAM" id="MobiDB-lite"/>
    </source>
</evidence>
<dbReference type="OrthoDB" id="9776369at2"/>
<organism evidence="5 6">
    <name type="scientific">Jannaschia pohangensis</name>
    <dbReference type="NCBI Taxonomy" id="390807"/>
    <lineage>
        <taxon>Bacteria</taxon>
        <taxon>Pseudomonadati</taxon>
        <taxon>Pseudomonadota</taxon>
        <taxon>Alphaproteobacteria</taxon>
        <taxon>Rhodobacterales</taxon>
        <taxon>Roseobacteraceae</taxon>
        <taxon>Jannaschia</taxon>
    </lineage>
</organism>
<protein>
    <submittedName>
        <fullName evidence="5">Amino acid/amide ABC transporter ATP-binding protein 2, HAAT family</fullName>
    </submittedName>
</protein>
<dbReference type="RefSeq" id="WP_092776780.1">
    <property type="nucleotide sequence ID" value="NZ_FORA01000001.1"/>
</dbReference>
<sequence length="729" mass="77042">MAERAQAPALDVKGLNVFYGASHALQGVDLHLAGGVLSVVGRNGMGKTTLCKAIMGLVPAAAGSITFAGQSLIGKSPAEIARLGVGYVPQGRRLWRSLTVDEHLRLVATKSGAWTVERIYSTFPRLAERKSNGGAQLSGGEQQMLAISRALLSNPKLLIMDEPTEGLAPVIVEQVEQMLIRLAEDGDIDVLVIEQNIGVATAIAEDVAIMVNGRINRLVDAGLLASDRDLQQRLLGVGRHGEGDGPGEGEAAPQDSPEAAAPSPTTVTKIYLSNPKTPTRWSRPVPVDVLETQARIKTTGPAVQGSQPVIQPITPSVENIVLVAGTFDTKGAELRFMRDILRASGLPVRTVDLSTTNVHSGADVPAHQIAAFHPRGASGVFTNDRGQSVAGMTLAFERWMRGQSGILGILSAGGSGGTAIVAPAMRSLPVGVPKIIVSTVASGEVSQYVGAADITMMHSVADVQGINAITRSVLGNAANAMAGMANARRKAGPAPTEARAAIGLTMFGVTTPAVQQITAAMQDDYDCLVFHATGIGGQSMEKLVDSGMIKGVIDATTTEVCDMMMGGVFAATEDRFGAMIRARMPYVGAVGALDMVNFGAPNTVPEKYRGRLFYEHNPQVTLMRTTPEENTAMGRWIGERLNQMEAPVRFFLTEGGVSLLDAPGKPFDDPRARAALFDALEQTVRQTPARRLIRLPHNINAPEASAAMVAAFRELHGPVRPHSKTKVAR</sequence>
<dbReference type="InterPro" id="IPR027417">
    <property type="entry name" value="P-loop_NTPase"/>
</dbReference>
<dbReference type="PANTHER" id="PTHR31862">
    <property type="entry name" value="UPF0261 DOMAIN PROTEIN (AFU_ORTHOLOGUE AFUA_1G10120)"/>
    <property type="match status" value="1"/>
</dbReference>
<dbReference type="PROSITE" id="PS00211">
    <property type="entry name" value="ABC_TRANSPORTER_1"/>
    <property type="match status" value="1"/>
</dbReference>
<proteinExistence type="predicted"/>
<dbReference type="InterPro" id="IPR017871">
    <property type="entry name" value="ABC_transporter-like_CS"/>
</dbReference>
<dbReference type="InterPro" id="IPR003439">
    <property type="entry name" value="ABC_transporter-like_ATP-bd"/>
</dbReference>
<gene>
    <name evidence="5" type="ORF">SAMN04488095_0499</name>
</gene>
<dbReference type="CDD" id="cd15488">
    <property type="entry name" value="Tm-1-like"/>
    <property type="match status" value="1"/>
</dbReference>
<dbReference type="GO" id="GO:0016887">
    <property type="term" value="F:ATP hydrolysis activity"/>
    <property type="evidence" value="ECO:0007669"/>
    <property type="project" value="InterPro"/>
</dbReference>
<evidence type="ECO:0000259" key="4">
    <source>
        <dbReference type="PROSITE" id="PS50893"/>
    </source>
</evidence>
<dbReference type="Proteomes" id="UP000199110">
    <property type="component" value="Unassembled WGS sequence"/>
</dbReference>
<keyword evidence="1" id="KW-0547">Nucleotide-binding</keyword>
<dbReference type="GO" id="GO:0005524">
    <property type="term" value="F:ATP binding"/>
    <property type="evidence" value="ECO:0007669"/>
    <property type="project" value="UniProtKB-KW"/>
</dbReference>
<dbReference type="InterPro" id="IPR044122">
    <property type="entry name" value="UPF0261_N"/>
</dbReference>
<evidence type="ECO:0000256" key="2">
    <source>
        <dbReference type="ARBA" id="ARBA00022840"/>
    </source>
</evidence>
<dbReference type="PROSITE" id="PS50893">
    <property type="entry name" value="ABC_TRANSPORTER_2"/>
    <property type="match status" value="1"/>
</dbReference>
<dbReference type="InterPro" id="IPR051353">
    <property type="entry name" value="Tobamovirus_resist_UPF0261"/>
</dbReference>
<dbReference type="Pfam" id="PF23189">
    <property type="entry name" value="UPF0261_C"/>
    <property type="match status" value="1"/>
</dbReference>
<dbReference type="Gene3D" id="3.40.50.12020">
    <property type="entry name" value="Uncharacterised protein family UPF0261, NN domain"/>
    <property type="match status" value="1"/>
</dbReference>
<dbReference type="NCBIfam" id="NF002673">
    <property type="entry name" value="PRK02399.1-1"/>
    <property type="match status" value="1"/>
</dbReference>
<dbReference type="InterPro" id="IPR056778">
    <property type="entry name" value="UPF0261_C"/>
</dbReference>
<evidence type="ECO:0000313" key="6">
    <source>
        <dbReference type="Proteomes" id="UP000199110"/>
    </source>
</evidence>
<feature type="domain" description="ABC transporter" evidence="4">
    <location>
        <begin position="10"/>
        <end position="237"/>
    </location>
</feature>
<dbReference type="AlphaFoldDB" id="A0A1I3H9B6"/>
<name>A0A1I3H9B6_9RHOB</name>
<dbReference type="Pfam" id="PF06792">
    <property type="entry name" value="UPF0261"/>
    <property type="match status" value="1"/>
</dbReference>
<keyword evidence="2 5" id="KW-0067">ATP-binding</keyword>
<accession>A0A1I3H9B6</accession>
<dbReference type="EMBL" id="FORA01000001">
    <property type="protein sequence ID" value="SFI32150.1"/>
    <property type="molecule type" value="Genomic_DNA"/>
</dbReference>
<keyword evidence="6" id="KW-1185">Reference proteome</keyword>
<dbReference type="STRING" id="390807.SAMN04488095_0499"/>